<dbReference type="AlphaFoldDB" id="A0A6M3JQP8"/>
<name>A0A6M3JQP8_9ZZZZ</name>
<evidence type="ECO:0000313" key="2">
    <source>
        <dbReference type="EMBL" id="QJA71382.1"/>
    </source>
</evidence>
<proteinExistence type="predicted"/>
<accession>A0A6M3JQP8</accession>
<evidence type="ECO:0000313" key="1">
    <source>
        <dbReference type="EMBL" id="QJA56756.1"/>
    </source>
</evidence>
<dbReference type="EMBL" id="MT141237">
    <property type="protein sequence ID" value="QJA56756.1"/>
    <property type="molecule type" value="Genomic_DNA"/>
</dbReference>
<gene>
    <name evidence="2" type="ORF">MM415A03221_0003</name>
    <name evidence="1" type="ORF">MM415B01796_0012</name>
</gene>
<protein>
    <submittedName>
        <fullName evidence="2">Uncharacterized protein</fullName>
    </submittedName>
</protein>
<reference evidence="2" key="1">
    <citation type="submission" date="2020-03" db="EMBL/GenBank/DDBJ databases">
        <title>The deep terrestrial virosphere.</title>
        <authorList>
            <person name="Holmfeldt K."/>
            <person name="Nilsson E."/>
            <person name="Simone D."/>
            <person name="Lopez-Fernandez M."/>
            <person name="Wu X."/>
            <person name="de Brujin I."/>
            <person name="Lundin D."/>
            <person name="Andersson A."/>
            <person name="Bertilsson S."/>
            <person name="Dopson M."/>
        </authorList>
    </citation>
    <scope>NUCLEOTIDE SEQUENCE</scope>
    <source>
        <strain evidence="2">MM415A03221</strain>
        <strain evidence="1">MM415B01796</strain>
    </source>
</reference>
<organism evidence="2">
    <name type="scientific">viral metagenome</name>
    <dbReference type="NCBI Taxonomy" id="1070528"/>
    <lineage>
        <taxon>unclassified sequences</taxon>
        <taxon>metagenomes</taxon>
        <taxon>organismal metagenomes</taxon>
    </lineage>
</organism>
<dbReference type="EMBL" id="MT141869">
    <property type="protein sequence ID" value="QJA71382.1"/>
    <property type="molecule type" value="Genomic_DNA"/>
</dbReference>
<sequence>MNIFSSLIRDIRESKEGRIRRYGGHWELAPGEDREDGSYAIPDVPKDAPYLERFVRISTDKQGRKMRLVDKRAVHCPNPQYIDQFASLRDGAVCLSVPEPFCRKCPHYRTARQSRRKYATCGYKAAENPAAATLAEFTDLMTKAATKANELMG</sequence>